<evidence type="ECO:0000313" key="2">
    <source>
        <dbReference type="Proteomes" id="UP000198988"/>
    </source>
</evidence>
<name>A0A1H6LKJ9_9GAMM</name>
<gene>
    <name evidence="1" type="ORF">BAZSYMA_ACONTIG98464_1</name>
</gene>
<proteinExistence type="predicted"/>
<dbReference type="EMBL" id="CDSC02000299">
    <property type="protein sequence ID" value="SEH89175.1"/>
    <property type="molecule type" value="Genomic_DNA"/>
</dbReference>
<dbReference type="AlphaFoldDB" id="A0A1H6LKJ9"/>
<evidence type="ECO:0000313" key="1">
    <source>
        <dbReference type="EMBL" id="SEH89175.1"/>
    </source>
</evidence>
<protein>
    <submittedName>
        <fullName evidence="1">Uncharacterized protein</fullName>
    </submittedName>
</protein>
<reference evidence="2" key="1">
    <citation type="submission" date="2016-06" db="EMBL/GenBank/DDBJ databases">
        <authorList>
            <person name="Petersen J."/>
            <person name="Sayavedra L."/>
        </authorList>
    </citation>
    <scope>NUCLEOTIDE SEQUENCE [LARGE SCALE GENOMIC DNA]</scope>
    <source>
        <strain evidence="2">BazSymA</strain>
    </source>
</reference>
<sequence>MEKANFCPIGDFFKPCPSRAKAGFTLLEDYWASLEKSPSG</sequence>
<dbReference type="Proteomes" id="UP000198988">
    <property type="component" value="Unassembled WGS sequence"/>
</dbReference>
<organism evidence="1 2">
    <name type="scientific">Bathymodiolus azoricus thioautotrophic gill symbiont</name>
    <dbReference type="NCBI Taxonomy" id="235205"/>
    <lineage>
        <taxon>Bacteria</taxon>
        <taxon>Pseudomonadati</taxon>
        <taxon>Pseudomonadota</taxon>
        <taxon>Gammaproteobacteria</taxon>
        <taxon>sulfur-oxidizing symbionts</taxon>
    </lineage>
</organism>
<accession>A0A1H6LKJ9</accession>